<evidence type="ECO:0000313" key="2">
    <source>
        <dbReference type="Proteomes" id="UP000011782"/>
    </source>
</evidence>
<keyword evidence="1" id="KW-0067">ATP-binding</keyword>
<proteinExistence type="predicted"/>
<dbReference type="GO" id="GO:0004386">
    <property type="term" value="F:helicase activity"/>
    <property type="evidence" value="ECO:0007669"/>
    <property type="project" value="UniProtKB-KW"/>
</dbReference>
<dbReference type="RefSeq" id="WP_002953031.1">
    <property type="nucleotide sequence ID" value="NZ_AOTD01000208.1"/>
</dbReference>
<keyword evidence="1" id="KW-0347">Helicase</keyword>
<protein>
    <submittedName>
        <fullName evidence="1">Helicase-like protein</fullName>
    </submittedName>
</protein>
<dbReference type="EMBL" id="AOTD01000208">
    <property type="protein sequence ID" value="EMG30143.1"/>
    <property type="molecule type" value="Genomic_DNA"/>
</dbReference>
<evidence type="ECO:0000313" key="1">
    <source>
        <dbReference type="EMBL" id="EMG30143.1"/>
    </source>
</evidence>
<name>M3J9W4_9BACT</name>
<dbReference type="OrthoDB" id="5326290at2"/>
<dbReference type="PATRIC" id="fig|1073353.3.peg.1734"/>
<sequence>MSEKIQAIDLDHSNLSLSTKYISDYMQKWLISNFIETNKLICFYAKAGNGKSITTLFLAVYLLKIGAVKKVYYIDADNGIGTLKNRGLDRILAEYPNLTYISFSKKVKEKDLDTRSIIFTLSKFANDEHKDALIVFDSMRNFIKGSMSLDEVVMPYLTAMQEMRNYYAGVWFLHHQNKQSFSDKDNKEHKGSTAFIDSSDEAYYVKKRERNGSQLIVTLEPQKGRDDTAPQAVILDTAELSVSLGDFYLYDLNDEQKQALEYAKEIIAKNPSGINLQNLTNEIKRLAKIDETQVCGAKAIKFLLKRFDGRFYTIETSNQHNQTIFKML</sequence>
<gene>
    <name evidence="1" type="ORF">H740_08096</name>
</gene>
<keyword evidence="1" id="KW-0547">Nucleotide-binding</keyword>
<dbReference type="AlphaFoldDB" id="M3J9W4"/>
<comment type="caution">
    <text evidence="1">The sequence shown here is derived from an EMBL/GenBank/DDBJ whole genome shotgun (WGS) entry which is preliminary data.</text>
</comment>
<dbReference type="SUPFAM" id="SSF52540">
    <property type="entry name" value="P-loop containing nucleoside triphosphate hydrolases"/>
    <property type="match status" value="1"/>
</dbReference>
<dbReference type="Gene3D" id="3.40.50.300">
    <property type="entry name" value="P-loop containing nucleotide triphosphate hydrolases"/>
    <property type="match status" value="1"/>
</dbReference>
<keyword evidence="1" id="KW-0378">Hydrolase</keyword>
<organism evidence="1 2">
    <name type="scientific">Campylobacter showae CC57C</name>
    <dbReference type="NCBI Taxonomy" id="1073353"/>
    <lineage>
        <taxon>Bacteria</taxon>
        <taxon>Pseudomonadati</taxon>
        <taxon>Campylobacterota</taxon>
        <taxon>Epsilonproteobacteria</taxon>
        <taxon>Campylobacterales</taxon>
        <taxon>Campylobacteraceae</taxon>
        <taxon>Campylobacter</taxon>
    </lineage>
</organism>
<reference evidence="1 2" key="1">
    <citation type="submission" date="2013-02" db="EMBL/GenBank/DDBJ databases">
        <title>Co-occurrence of anaerobic bacteria in colorectal carcinomas.</title>
        <authorList>
            <person name="Holt R.A."/>
            <person name="Warren R.L."/>
            <person name="Allen-Vercoe E."/>
            <person name="Pleasance S."/>
            <person name="Freeman D.J."/>
            <person name="Watson P."/>
            <person name="Moore R."/>
            <person name="Cochrane K."/>
        </authorList>
    </citation>
    <scope>NUCLEOTIDE SEQUENCE [LARGE SCALE GENOMIC DNA]</scope>
    <source>
        <strain evidence="1 2">CC57C</strain>
    </source>
</reference>
<dbReference type="STRING" id="1073353.H740_08096"/>
<dbReference type="InterPro" id="IPR027417">
    <property type="entry name" value="P-loop_NTPase"/>
</dbReference>
<dbReference type="Pfam" id="PF13481">
    <property type="entry name" value="AAA_25"/>
    <property type="match status" value="1"/>
</dbReference>
<dbReference type="Proteomes" id="UP000011782">
    <property type="component" value="Unassembled WGS sequence"/>
</dbReference>
<accession>M3J9W4</accession>